<sequence>MPFLDTVVASKPCPAAYVSSCYFMRSFLLPRTLHSFSPRIDLPLWVSREPYSRGLLFVQVSQVNGRRIWLLLSFLLLLTLLKLVSERSCIDSLPYCICDLLLLSV</sequence>
<dbReference type="KEGG" id="psco:LY89DRAFT_224690"/>
<gene>
    <name evidence="1" type="ORF">LY89DRAFT_224690</name>
</gene>
<dbReference type="Proteomes" id="UP000070700">
    <property type="component" value="Unassembled WGS sequence"/>
</dbReference>
<evidence type="ECO:0000313" key="2">
    <source>
        <dbReference type="Proteomes" id="UP000070700"/>
    </source>
</evidence>
<dbReference type="EMBL" id="KQ947425">
    <property type="protein sequence ID" value="KUJ12208.1"/>
    <property type="molecule type" value="Genomic_DNA"/>
</dbReference>
<evidence type="ECO:0000313" key="1">
    <source>
        <dbReference type="EMBL" id="KUJ12208.1"/>
    </source>
</evidence>
<protein>
    <submittedName>
        <fullName evidence="1">Uncharacterized protein</fullName>
    </submittedName>
</protein>
<dbReference type="InParanoid" id="A0A194WW61"/>
<dbReference type="AlphaFoldDB" id="A0A194WW61"/>
<reference evidence="1 2" key="1">
    <citation type="submission" date="2015-10" db="EMBL/GenBank/DDBJ databases">
        <title>Full genome of DAOMC 229536 Phialocephala scopiformis, a fungal endophyte of spruce producing the potent anti-insectan compound rugulosin.</title>
        <authorList>
            <consortium name="DOE Joint Genome Institute"/>
            <person name="Walker A.K."/>
            <person name="Frasz S.L."/>
            <person name="Seifert K.A."/>
            <person name="Miller J.D."/>
            <person name="Mondo S.J."/>
            <person name="Labutti K."/>
            <person name="Lipzen A."/>
            <person name="Dockter R."/>
            <person name="Kennedy M."/>
            <person name="Grigoriev I.V."/>
            <person name="Spatafora J.W."/>
        </authorList>
    </citation>
    <scope>NUCLEOTIDE SEQUENCE [LARGE SCALE GENOMIC DNA]</scope>
    <source>
        <strain evidence="1 2">CBS 120377</strain>
    </source>
</reference>
<keyword evidence="2" id="KW-1185">Reference proteome</keyword>
<dbReference type="RefSeq" id="XP_018066563.1">
    <property type="nucleotide sequence ID" value="XM_018205974.1"/>
</dbReference>
<dbReference type="GeneID" id="28815700"/>
<name>A0A194WW61_MOLSC</name>
<proteinExistence type="predicted"/>
<organism evidence="1 2">
    <name type="scientific">Mollisia scopiformis</name>
    <name type="common">Conifer needle endophyte fungus</name>
    <name type="synonym">Phialocephala scopiformis</name>
    <dbReference type="NCBI Taxonomy" id="149040"/>
    <lineage>
        <taxon>Eukaryota</taxon>
        <taxon>Fungi</taxon>
        <taxon>Dikarya</taxon>
        <taxon>Ascomycota</taxon>
        <taxon>Pezizomycotina</taxon>
        <taxon>Leotiomycetes</taxon>
        <taxon>Helotiales</taxon>
        <taxon>Mollisiaceae</taxon>
        <taxon>Mollisia</taxon>
    </lineage>
</organism>
<accession>A0A194WW61</accession>